<sequence>MPHVIVVGAGVLGASVAFRLAQAGSKVTILEAGRVGGGTSSCSYAWLNSGNKTPRSYHDLNVAGMQAHFALAEEFPATPWLHRSGGIEIASGAKDGATLAAKVARLSDWGYAAEVIDAARLAELEPDLVLDAIDAPTVAWCPEEGWIDPVLFAQWMVRAAERHGAVLRLGARVVAVSEAAGRVTGVVTEDGEAIAADGVVNCAGRWADLVGGDHAPRIPLAPRVGFLAFTPPVPVTLRNVLRTALVDMRPDGAGRLMLHDNAIDAVLPLDAELSPAMPQATSMVRQASRLFPGLRDVQAEAVRITARPIPADGYSAVGPMPGLEGYYLAVTHSAVTLSAHMAKLIAREVVGQTPAPELEPFRPARFFSNRPAIDGGAEAFVSAG</sequence>
<dbReference type="Gene3D" id="3.30.9.10">
    <property type="entry name" value="D-Amino Acid Oxidase, subunit A, domain 2"/>
    <property type="match status" value="1"/>
</dbReference>
<dbReference type="Gene3D" id="3.50.50.60">
    <property type="entry name" value="FAD/NAD(P)-binding domain"/>
    <property type="match status" value="1"/>
</dbReference>
<dbReference type="SUPFAM" id="SSF51905">
    <property type="entry name" value="FAD/NAD(P)-binding domain"/>
    <property type="match status" value="1"/>
</dbReference>
<reference evidence="3 4" key="1">
    <citation type="submission" date="2020-03" db="EMBL/GenBank/DDBJ databases">
        <authorList>
            <person name="Sun Q."/>
        </authorList>
    </citation>
    <scope>NUCLEOTIDE SEQUENCE [LARGE SCALE GENOMIC DNA]</scope>
    <source>
        <strain evidence="3 4">JC162</strain>
    </source>
</reference>
<dbReference type="PANTHER" id="PTHR13847">
    <property type="entry name" value="SARCOSINE DEHYDROGENASE-RELATED"/>
    <property type="match status" value="1"/>
</dbReference>
<dbReference type="InterPro" id="IPR006076">
    <property type="entry name" value="FAD-dep_OxRdtase"/>
</dbReference>
<feature type="domain" description="FAD dependent oxidoreductase" evidence="2">
    <location>
        <begin position="3"/>
        <end position="347"/>
    </location>
</feature>
<dbReference type="PANTHER" id="PTHR13847:SF289">
    <property type="entry name" value="GLYCINE OXIDASE"/>
    <property type="match status" value="1"/>
</dbReference>
<proteinExistence type="predicted"/>
<comment type="caution">
    <text evidence="3">The sequence shown here is derived from an EMBL/GenBank/DDBJ whole genome shotgun (WGS) entry which is preliminary data.</text>
</comment>
<dbReference type="AlphaFoldDB" id="A0A848EGX4"/>
<name>A0A848EGX4_9PROT</name>
<keyword evidence="4" id="KW-1185">Reference proteome</keyword>
<dbReference type="EMBL" id="JABBKX010000009">
    <property type="protein sequence ID" value="NMJ43671.1"/>
    <property type="molecule type" value="Genomic_DNA"/>
</dbReference>
<accession>A0A848EGX4</accession>
<evidence type="ECO:0000259" key="2">
    <source>
        <dbReference type="Pfam" id="PF01266"/>
    </source>
</evidence>
<dbReference type="Proteomes" id="UP000548582">
    <property type="component" value="Unassembled WGS sequence"/>
</dbReference>
<evidence type="ECO:0000313" key="4">
    <source>
        <dbReference type="Proteomes" id="UP000548582"/>
    </source>
</evidence>
<dbReference type="GO" id="GO:0005737">
    <property type="term" value="C:cytoplasm"/>
    <property type="evidence" value="ECO:0007669"/>
    <property type="project" value="TreeGrafter"/>
</dbReference>
<dbReference type="GO" id="GO:0016491">
    <property type="term" value="F:oxidoreductase activity"/>
    <property type="evidence" value="ECO:0007669"/>
    <property type="project" value="UniProtKB-KW"/>
</dbReference>
<dbReference type="Pfam" id="PF01266">
    <property type="entry name" value="DAO"/>
    <property type="match status" value="1"/>
</dbReference>
<dbReference type="InterPro" id="IPR036188">
    <property type="entry name" value="FAD/NAD-bd_sf"/>
</dbReference>
<evidence type="ECO:0000313" key="3">
    <source>
        <dbReference type="EMBL" id="NMJ43671.1"/>
    </source>
</evidence>
<organism evidence="3 4">
    <name type="scientific">Neoroseomonas marina</name>
    <dbReference type="NCBI Taxonomy" id="1232220"/>
    <lineage>
        <taxon>Bacteria</taxon>
        <taxon>Pseudomonadati</taxon>
        <taxon>Pseudomonadota</taxon>
        <taxon>Alphaproteobacteria</taxon>
        <taxon>Acetobacterales</taxon>
        <taxon>Acetobacteraceae</taxon>
        <taxon>Neoroseomonas</taxon>
    </lineage>
</organism>
<gene>
    <name evidence="3" type="ORF">GWK16_20660</name>
</gene>
<keyword evidence="1" id="KW-0560">Oxidoreductase</keyword>
<protein>
    <submittedName>
        <fullName evidence="3">FAD-binding oxidoreductase</fullName>
    </submittedName>
</protein>
<evidence type="ECO:0000256" key="1">
    <source>
        <dbReference type="ARBA" id="ARBA00023002"/>
    </source>
</evidence>
<dbReference type="RefSeq" id="WP_170055872.1">
    <property type="nucleotide sequence ID" value="NZ_JABBKX010000009.1"/>
</dbReference>